<dbReference type="AlphaFoldDB" id="A0A3Q3FFC3"/>
<evidence type="ECO:0000313" key="3">
    <source>
        <dbReference type="Proteomes" id="UP000261660"/>
    </source>
</evidence>
<feature type="compositionally biased region" description="Basic and acidic residues" evidence="1">
    <location>
        <begin position="436"/>
        <end position="457"/>
    </location>
</feature>
<proteinExistence type="predicted"/>
<dbReference type="InParanoid" id="A0A3Q3FFC3"/>
<reference evidence="2" key="1">
    <citation type="submission" date="2025-08" db="UniProtKB">
        <authorList>
            <consortium name="Ensembl"/>
        </authorList>
    </citation>
    <scope>IDENTIFICATION</scope>
</reference>
<feature type="compositionally biased region" description="Basic and acidic residues" evidence="1">
    <location>
        <begin position="491"/>
        <end position="503"/>
    </location>
</feature>
<keyword evidence="3" id="KW-1185">Reference proteome</keyword>
<feature type="compositionally biased region" description="Polar residues" evidence="1">
    <location>
        <begin position="476"/>
        <end position="486"/>
    </location>
</feature>
<evidence type="ECO:0000256" key="1">
    <source>
        <dbReference type="SAM" id="MobiDB-lite"/>
    </source>
</evidence>
<feature type="region of interest" description="Disordered" evidence="1">
    <location>
        <begin position="93"/>
        <end position="182"/>
    </location>
</feature>
<dbReference type="GeneTree" id="ENSGT00980000199319"/>
<dbReference type="Proteomes" id="UP000261660">
    <property type="component" value="Unplaced"/>
</dbReference>
<feature type="compositionally biased region" description="Basic and acidic residues" evidence="1">
    <location>
        <begin position="93"/>
        <end position="116"/>
    </location>
</feature>
<feature type="compositionally biased region" description="Basic and acidic residues" evidence="1">
    <location>
        <begin position="156"/>
        <end position="173"/>
    </location>
</feature>
<reference evidence="2" key="2">
    <citation type="submission" date="2025-09" db="UniProtKB">
        <authorList>
            <consortium name="Ensembl"/>
        </authorList>
    </citation>
    <scope>IDENTIFICATION</scope>
</reference>
<evidence type="ECO:0000313" key="2">
    <source>
        <dbReference type="Ensembl" id="ENSLBEP00000017938.1"/>
    </source>
</evidence>
<feature type="region of interest" description="Disordered" evidence="1">
    <location>
        <begin position="385"/>
        <end position="503"/>
    </location>
</feature>
<organism evidence="2 3">
    <name type="scientific">Labrus bergylta</name>
    <name type="common">ballan wrasse</name>
    <dbReference type="NCBI Taxonomy" id="56723"/>
    <lineage>
        <taxon>Eukaryota</taxon>
        <taxon>Metazoa</taxon>
        <taxon>Chordata</taxon>
        <taxon>Craniata</taxon>
        <taxon>Vertebrata</taxon>
        <taxon>Euteleostomi</taxon>
        <taxon>Actinopterygii</taxon>
        <taxon>Neopterygii</taxon>
        <taxon>Teleostei</taxon>
        <taxon>Neoteleostei</taxon>
        <taxon>Acanthomorphata</taxon>
        <taxon>Eupercaria</taxon>
        <taxon>Labriformes</taxon>
        <taxon>Labridae</taxon>
        <taxon>Labrus</taxon>
    </lineage>
</organism>
<sequence length="503" mass="57904">MIHLPIEQLNSLNSYSLSTCEEKLKGLVEYANQPTGKPIRTISDVLGEILLLYQRKSNVQNKIHGEQLARVQEEGQILRDDFKEMQDKLKALQEENKTLHESSKLAEQKKRSDMVPRRKGPRVPQYALSKENPHPAGGGPRLSRTQTPPRLQPYYRDNHRAYDSSDESDDHRQPSSQGLRTRQIESLAKDVERFDPNSPDANVDDYVTEIDQCLLDLPYASSREKLKLIWKTSTRTVRAFMGTLPDEVRQYYPALCRALREEYSVYTDSAAATLGAFSVVHKKHEAPREYYRRLRAAYFQGRKAPGLEEDEAFKALFTHNLHDSVRYDVAMHCRDRSLTMQEMKKYAQVAWETRLRPESRKPESSHSVLEITTPEVNSLALEGDELPCPKTITKPQYSGPPRPPGGQQSQRDEGWNKSQSKYRQPQRNHTRPRGNFRNDQHSRPKDRFGGRPYESAEGRNTNTEMVDMIRQCMTDVMTQMGTSHQPSAPLDRQRKPDSDPRTA</sequence>
<protein>
    <submittedName>
        <fullName evidence="2">Uncharacterized protein</fullName>
    </submittedName>
</protein>
<dbReference type="Ensembl" id="ENSLBET00000018937.1">
    <property type="protein sequence ID" value="ENSLBEP00000017938.1"/>
    <property type="gene ID" value="ENSLBEG00000013832.1"/>
</dbReference>
<name>A0A3Q3FFC3_9LABR</name>
<feature type="compositionally biased region" description="Basic residues" evidence="1">
    <location>
        <begin position="424"/>
        <end position="434"/>
    </location>
</feature>
<accession>A0A3Q3FFC3</accession>